<gene>
    <name evidence="3" type="ORF">OG699_38380</name>
</gene>
<dbReference type="EMBL" id="CP109546">
    <property type="protein sequence ID" value="WTZ13325.1"/>
    <property type="molecule type" value="Genomic_DNA"/>
</dbReference>
<evidence type="ECO:0008006" key="4">
    <source>
        <dbReference type="Google" id="ProtNLM"/>
    </source>
</evidence>
<feature type="region of interest" description="Disordered" evidence="1">
    <location>
        <begin position="25"/>
        <end position="70"/>
    </location>
</feature>
<sequence>MTKIFSRTLGVAAVVGAFALAAAAPASADPNPDPGDDIRVSQTASGNEGANSGNDGLLSNHNSGNGNSAANNIVDPSNVALINTVKQLGGFLVL</sequence>
<protein>
    <recommendedName>
        <fullName evidence="4">Secreted protein</fullName>
    </recommendedName>
</protein>
<feature type="signal peptide" evidence="2">
    <location>
        <begin position="1"/>
        <end position="28"/>
    </location>
</feature>
<evidence type="ECO:0000256" key="2">
    <source>
        <dbReference type="SAM" id="SignalP"/>
    </source>
</evidence>
<evidence type="ECO:0000313" key="3">
    <source>
        <dbReference type="EMBL" id="WTZ13325.1"/>
    </source>
</evidence>
<name>A0AAU3I7Z7_9ACTN</name>
<dbReference type="AlphaFoldDB" id="A0AAU3I7Z7"/>
<keyword evidence="2" id="KW-0732">Signal</keyword>
<proteinExistence type="predicted"/>
<feature type="compositionally biased region" description="Polar residues" evidence="1">
    <location>
        <begin position="40"/>
        <end position="50"/>
    </location>
</feature>
<evidence type="ECO:0000256" key="1">
    <source>
        <dbReference type="SAM" id="MobiDB-lite"/>
    </source>
</evidence>
<reference evidence="3" key="1">
    <citation type="submission" date="2022-10" db="EMBL/GenBank/DDBJ databases">
        <title>The complete genomes of actinobacterial strains from the NBC collection.</title>
        <authorList>
            <person name="Joergensen T.S."/>
            <person name="Alvarez Arevalo M."/>
            <person name="Sterndorff E.B."/>
            <person name="Faurdal D."/>
            <person name="Vuksanovic O."/>
            <person name="Mourched A.-S."/>
            <person name="Charusanti P."/>
            <person name="Shaw S."/>
            <person name="Blin K."/>
            <person name="Weber T."/>
        </authorList>
    </citation>
    <scope>NUCLEOTIDE SEQUENCE</scope>
    <source>
        <strain evidence="3">NBC_01393</strain>
    </source>
</reference>
<organism evidence="3">
    <name type="scientific">Streptomyces sp. NBC_01393</name>
    <dbReference type="NCBI Taxonomy" id="2903851"/>
    <lineage>
        <taxon>Bacteria</taxon>
        <taxon>Bacillati</taxon>
        <taxon>Actinomycetota</taxon>
        <taxon>Actinomycetes</taxon>
        <taxon>Kitasatosporales</taxon>
        <taxon>Streptomycetaceae</taxon>
        <taxon>Streptomyces</taxon>
    </lineage>
</organism>
<feature type="compositionally biased region" description="Low complexity" evidence="1">
    <location>
        <begin position="51"/>
        <end position="70"/>
    </location>
</feature>
<feature type="chain" id="PRO_5043401889" description="Secreted protein" evidence="2">
    <location>
        <begin position="29"/>
        <end position="94"/>
    </location>
</feature>
<accession>A0AAU3I7Z7</accession>